<evidence type="ECO:0000256" key="5">
    <source>
        <dbReference type="ARBA" id="ARBA00022491"/>
    </source>
</evidence>
<feature type="region of interest" description="Disordered" evidence="9">
    <location>
        <begin position="198"/>
        <end position="225"/>
    </location>
</feature>
<keyword evidence="8" id="KW-0539">Nucleus</keyword>
<evidence type="ECO:0000256" key="6">
    <source>
        <dbReference type="ARBA" id="ARBA00023015"/>
    </source>
</evidence>
<evidence type="ECO:0000256" key="3">
    <source>
        <dbReference type="ARBA" id="ARBA00006922"/>
    </source>
</evidence>
<reference evidence="10 11" key="1">
    <citation type="submission" date="2019-02" db="EMBL/GenBank/DDBJ databases">
        <title>Genome sequencing of the rare red list fungi Antrodiella citrinella (Flaviporus citrinellus).</title>
        <authorList>
            <person name="Buettner E."/>
            <person name="Kellner H."/>
        </authorList>
    </citation>
    <scope>NUCLEOTIDE SEQUENCE [LARGE SCALE GENOMIC DNA]</scope>
    <source>
        <strain evidence="10 11">DSM 108506</strain>
    </source>
</reference>
<feature type="region of interest" description="Disordered" evidence="9">
    <location>
        <begin position="122"/>
        <end position="144"/>
    </location>
</feature>
<comment type="subcellular location">
    <subcellularLocation>
        <location evidence="2">Cytoplasm</location>
    </subcellularLocation>
    <subcellularLocation>
        <location evidence="1">Nucleus</location>
    </subcellularLocation>
</comment>
<feature type="compositionally biased region" description="Low complexity" evidence="9">
    <location>
        <begin position="126"/>
        <end position="137"/>
    </location>
</feature>
<proteinExistence type="inferred from homology"/>
<evidence type="ECO:0000256" key="4">
    <source>
        <dbReference type="ARBA" id="ARBA00022490"/>
    </source>
</evidence>
<name>A0A4S4MQY6_9APHY</name>
<dbReference type="InterPro" id="IPR013734">
    <property type="entry name" value="TF_Nrm1/Whi5"/>
</dbReference>
<dbReference type="Pfam" id="PF08528">
    <property type="entry name" value="Whi5"/>
    <property type="match status" value="1"/>
</dbReference>
<organism evidence="10 11">
    <name type="scientific">Antrodiella citrinella</name>
    <dbReference type="NCBI Taxonomy" id="2447956"/>
    <lineage>
        <taxon>Eukaryota</taxon>
        <taxon>Fungi</taxon>
        <taxon>Dikarya</taxon>
        <taxon>Basidiomycota</taxon>
        <taxon>Agaricomycotina</taxon>
        <taxon>Agaricomycetes</taxon>
        <taxon>Polyporales</taxon>
        <taxon>Steccherinaceae</taxon>
        <taxon>Antrodiella</taxon>
    </lineage>
</organism>
<dbReference type="AlphaFoldDB" id="A0A4S4MQY6"/>
<evidence type="ECO:0000256" key="1">
    <source>
        <dbReference type="ARBA" id="ARBA00004123"/>
    </source>
</evidence>
<keyword evidence="5" id="KW-0678">Repressor</keyword>
<keyword evidence="4" id="KW-0963">Cytoplasm</keyword>
<evidence type="ECO:0000313" key="11">
    <source>
        <dbReference type="Proteomes" id="UP000308730"/>
    </source>
</evidence>
<dbReference type="OrthoDB" id="2359117at2759"/>
<evidence type="ECO:0000256" key="8">
    <source>
        <dbReference type="ARBA" id="ARBA00023242"/>
    </source>
</evidence>
<gene>
    <name evidence="10" type="ORF">EUX98_g6058</name>
</gene>
<keyword evidence="11" id="KW-1185">Reference proteome</keyword>
<sequence>MADPLAFTNLSEVEEQKRNQNMAKARMNYYSYNLKLRLQYAKLKVEHGWQQQSLSEVENLYFRHSRQPYPNTYPRKKTFRSNKNPSPLTAEATIVDSTSFSDTPLAASGSISSLARSDTLQTIPDSSSTMTSSRSSTLPNFTVGSSDVSRYPTIGIKYPVPVRLVSPPSTTTNGSLASHSQTLSVDPNIDPALLSSPSMQPPTLPAHDSVQPSPTISSSSSYFAPRESSVIPPHYSDTFERTASAPGAIVAANVTPTYPACTYTIPTLVVGVWLAIDVRLILELASE</sequence>
<dbReference type="Proteomes" id="UP000308730">
    <property type="component" value="Unassembled WGS sequence"/>
</dbReference>
<dbReference type="GO" id="GO:0005737">
    <property type="term" value="C:cytoplasm"/>
    <property type="evidence" value="ECO:0007669"/>
    <property type="project" value="UniProtKB-SubCell"/>
</dbReference>
<evidence type="ECO:0000256" key="9">
    <source>
        <dbReference type="SAM" id="MobiDB-lite"/>
    </source>
</evidence>
<protein>
    <submittedName>
        <fullName evidence="10">Uncharacterized protein</fullName>
    </submittedName>
</protein>
<evidence type="ECO:0000313" key="10">
    <source>
        <dbReference type="EMBL" id="THH28135.1"/>
    </source>
</evidence>
<dbReference type="EMBL" id="SGPM01000200">
    <property type="protein sequence ID" value="THH28135.1"/>
    <property type="molecule type" value="Genomic_DNA"/>
</dbReference>
<keyword evidence="6" id="KW-0805">Transcription regulation</keyword>
<accession>A0A4S4MQY6</accession>
<keyword evidence="7" id="KW-0804">Transcription</keyword>
<dbReference type="GO" id="GO:0005634">
    <property type="term" value="C:nucleus"/>
    <property type="evidence" value="ECO:0007669"/>
    <property type="project" value="UniProtKB-SubCell"/>
</dbReference>
<evidence type="ECO:0000256" key="2">
    <source>
        <dbReference type="ARBA" id="ARBA00004496"/>
    </source>
</evidence>
<evidence type="ECO:0000256" key="7">
    <source>
        <dbReference type="ARBA" id="ARBA00023163"/>
    </source>
</evidence>
<comment type="similarity">
    <text evidence="3">Belongs to the WHI5/NRM1 family.</text>
</comment>
<comment type="caution">
    <text evidence="10">The sequence shown here is derived from an EMBL/GenBank/DDBJ whole genome shotgun (WGS) entry which is preliminary data.</text>
</comment>